<name>A0A2N3PHE8_9HELI</name>
<sequence>MKKKLLWVSPFSLHDTSSGAAVQCKTMLEQLTKKGIEVKVLGSFIFDSPRGTTYFPRLEEELKNRGIQPIIVKDEENRIEYHYTICQSRAIEDFTYVESWSFFQYFSKLCNSFRPDIAMGYGVGTSGVAIHAEAKRRGIPFVYPICNANHPYYTFEDCDLLITESQATAELYAARDRLNVQATGIFINQDLVVSKKREPKYVIMVNPCPSKGLSIFAKLAQIAQKELPDVKFLALDGRGSFAESISALHLPNSEKTPYTLEMFQNVDIASNTSDMKEIYKLAKVLIAPSLAYESWGRVVSEAVLNKIPVIVSANNGGGLQEAMAGMGFAVNVPEECLKDHLRIPTDKEIKEWLDTLKKILKKDFSKEFKKAQVTLDIETSTQRLLEILEPVFAKKASQNPHIIQRGIFRMEHNGSFR</sequence>
<proteinExistence type="predicted"/>
<keyword evidence="1" id="KW-0328">Glycosyltransferase</keyword>
<evidence type="ECO:0000256" key="2">
    <source>
        <dbReference type="ARBA" id="ARBA00022679"/>
    </source>
</evidence>
<dbReference type="PANTHER" id="PTHR12526:SF510">
    <property type="entry name" value="D-INOSITOL 3-PHOSPHATE GLYCOSYLTRANSFERASE"/>
    <property type="match status" value="1"/>
</dbReference>
<dbReference type="InterPro" id="IPR001296">
    <property type="entry name" value="Glyco_trans_1"/>
</dbReference>
<keyword evidence="2" id="KW-0808">Transferase</keyword>
<evidence type="ECO:0000313" key="5">
    <source>
        <dbReference type="Proteomes" id="UP000233350"/>
    </source>
</evidence>
<organism evidence="4 5">
    <name type="scientific">Helicobacter winghamensis</name>
    <dbReference type="NCBI Taxonomy" id="157268"/>
    <lineage>
        <taxon>Bacteria</taxon>
        <taxon>Pseudomonadati</taxon>
        <taxon>Campylobacterota</taxon>
        <taxon>Epsilonproteobacteria</taxon>
        <taxon>Campylobacterales</taxon>
        <taxon>Helicobacteraceae</taxon>
        <taxon>Helicobacter</taxon>
    </lineage>
</organism>
<reference evidence="4 5" key="1">
    <citation type="submission" date="2016-07" db="EMBL/GenBank/DDBJ databases">
        <title>Detection of Helicobacter winghamensis from caecal content of red fox (Vulpes vulpes).</title>
        <authorList>
            <person name="Zanoni R.G."/>
            <person name="Florio D."/>
            <person name="Caffara M."/>
            <person name="Renzi M."/>
            <person name="Parisi A."/>
            <person name="Pasquali F."/>
            <person name="Manfreda G."/>
        </authorList>
    </citation>
    <scope>NUCLEOTIDE SEQUENCE [LARGE SCALE GENOMIC DNA]</scope>
    <source>
        <strain evidence="4 5">295_13</strain>
    </source>
</reference>
<dbReference type="STRING" id="556267.HWAG_01301"/>
<accession>A0A2N3PHE8</accession>
<dbReference type="AlphaFoldDB" id="A0A2N3PHE8"/>
<dbReference type="Proteomes" id="UP000233350">
    <property type="component" value="Unassembled WGS sequence"/>
</dbReference>
<protein>
    <recommendedName>
        <fullName evidence="3">Glycosyl transferase family 1 domain-containing protein</fullName>
    </recommendedName>
</protein>
<dbReference type="RefSeq" id="WP_101313229.1">
    <property type="nucleotide sequence ID" value="NZ_CP063529.1"/>
</dbReference>
<keyword evidence="5" id="KW-1185">Reference proteome</keyword>
<dbReference type="GO" id="GO:0016757">
    <property type="term" value="F:glycosyltransferase activity"/>
    <property type="evidence" value="ECO:0007669"/>
    <property type="project" value="UniProtKB-KW"/>
</dbReference>
<gene>
    <name evidence="4" type="ORF">BCM31_07950</name>
</gene>
<dbReference type="PANTHER" id="PTHR12526">
    <property type="entry name" value="GLYCOSYLTRANSFERASE"/>
    <property type="match status" value="1"/>
</dbReference>
<dbReference type="SUPFAM" id="SSF53756">
    <property type="entry name" value="UDP-Glycosyltransferase/glycogen phosphorylase"/>
    <property type="match status" value="1"/>
</dbReference>
<comment type="caution">
    <text evidence="4">The sequence shown here is derived from an EMBL/GenBank/DDBJ whole genome shotgun (WGS) entry which is preliminary data.</text>
</comment>
<dbReference type="Gene3D" id="3.40.50.2000">
    <property type="entry name" value="Glycogen Phosphorylase B"/>
    <property type="match status" value="2"/>
</dbReference>
<evidence type="ECO:0000313" key="4">
    <source>
        <dbReference type="EMBL" id="PKT79906.1"/>
    </source>
</evidence>
<dbReference type="Pfam" id="PF00534">
    <property type="entry name" value="Glycos_transf_1"/>
    <property type="match status" value="1"/>
</dbReference>
<evidence type="ECO:0000259" key="3">
    <source>
        <dbReference type="Pfam" id="PF00534"/>
    </source>
</evidence>
<dbReference type="OrthoDB" id="267270at2"/>
<feature type="domain" description="Glycosyl transferase family 1" evidence="3">
    <location>
        <begin position="196"/>
        <end position="321"/>
    </location>
</feature>
<evidence type="ECO:0000256" key="1">
    <source>
        <dbReference type="ARBA" id="ARBA00022676"/>
    </source>
</evidence>
<dbReference type="EMBL" id="MBPK01000045">
    <property type="protein sequence ID" value="PKT79906.1"/>
    <property type="molecule type" value="Genomic_DNA"/>
</dbReference>